<evidence type="ECO:0000313" key="1">
    <source>
        <dbReference type="EMBL" id="PON72146.1"/>
    </source>
</evidence>
<organism evidence="1 2">
    <name type="scientific">Trema orientale</name>
    <name type="common">Charcoal tree</name>
    <name type="synonym">Celtis orientalis</name>
    <dbReference type="NCBI Taxonomy" id="63057"/>
    <lineage>
        <taxon>Eukaryota</taxon>
        <taxon>Viridiplantae</taxon>
        <taxon>Streptophyta</taxon>
        <taxon>Embryophyta</taxon>
        <taxon>Tracheophyta</taxon>
        <taxon>Spermatophyta</taxon>
        <taxon>Magnoliopsida</taxon>
        <taxon>eudicotyledons</taxon>
        <taxon>Gunneridae</taxon>
        <taxon>Pentapetalae</taxon>
        <taxon>rosids</taxon>
        <taxon>fabids</taxon>
        <taxon>Rosales</taxon>
        <taxon>Cannabaceae</taxon>
        <taxon>Trema</taxon>
    </lineage>
</organism>
<dbReference type="InParanoid" id="A0A2P5DFU0"/>
<dbReference type="EMBL" id="JXTC01000273">
    <property type="protein sequence ID" value="PON72146.1"/>
    <property type="molecule type" value="Genomic_DNA"/>
</dbReference>
<accession>A0A2P5DFU0</accession>
<evidence type="ECO:0000313" key="2">
    <source>
        <dbReference type="Proteomes" id="UP000237000"/>
    </source>
</evidence>
<dbReference type="AlphaFoldDB" id="A0A2P5DFU0"/>
<reference evidence="2" key="1">
    <citation type="submission" date="2016-06" db="EMBL/GenBank/DDBJ databases">
        <title>Parallel loss of symbiosis genes in relatives of nitrogen-fixing non-legume Parasponia.</title>
        <authorList>
            <person name="Van Velzen R."/>
            <person name="Holmer R."/>
            <person name="Bu F."/>
            <person name="Rutten L."/>
            <person name="Van Zeijl A."/>
            <person name="Liu W."/>
            <person name="Santuari L."/>
            <person name="Cao Q."/>
            <person name="Sharma T."/>
            <person name="Shen D."/>
            <person name="Roswanjaya Y."/>
            <person name="Wardhani T."/>
            <person name="Kalhor M.S."/>
            <person name="Jansen J."/>
            <person name="Van den Hoogen J."/>
            <person name="Gungor B."/>
            <person name="Hartog M."/>
            <person name="Hontelez J."/>
            <person name="Verver J."/>
            <person name="Yang W.-C."/>
            <person name="Schijlen E."/>
            <person name="Repin R."/>
            <person name="Schilthuizen M."/>
            <person name="Schranz E."/>
            <person name="Heidstra R."/>
            <person name="Miyata K."/>
            <person name="Fedorova E."/>
            <person name="Kohlen W."/>
            <person name="Bisseling T."/>
            <person name="Smit S."/>
            <person name="Geurts R."/>
        </authorList>
    </citation>
    <scope>NUCLEOTIDE SEQUENCE [LARGE SCALE GENOMIC DNA]</scope>
    <source>
        <strain evidence="2">cv. RG33-2</strain>
    </source>
</reference>
<name>A0A2P5DFU0_TREOI</name>
<proteinExistence type="predicted"/>
<gene>
    <name evidence="1" type="ORF">TorRG33x02_252660</name>
</gene>
<protein>
    <submittedName>
        <fullName evidence="1">Uncharacterized protein</fullName>
    </submittedName>
</protein>
<keyword evidence="2" id="KW-1185">Reference proteome</keyword>
<dbReference type="Proteomes" id="UP000237000">
    <property type="component" value="Unassembled WGS sequence"/>
</dbReference>
<comment type="caution">
    <text evidence="1">The sequence shown here is derived from an EMBL/GenBank/DDBJ whole genome shotgun (WGS) entry which is preliminary data.</text>
</comment>
<sequence>MFQYVVRHSPLRIDDIVASISSSGEEGSIPCVVEMVG</sequence>